<comment type="subcellular location">
    <subcellularLocation>
        <location evidence="1">Cell membrane</location>
        <topology evidence="1">Multi-pass membrane protein</topology>
    </subcellularLocation>
</comment>
<evidence type="ECO:0000256" key="1">
    <source>
        <dbReference type="ARBA" id="ARBA00004651"/>
    </source>
</evidence>
<feature type="transmembrane region" description="Helical" evidence="12">
    <location>
        <begin position="43"/>
        <end position="63"/>
    </location>
</feature>
<keyword evidence="3" id="KW-1003">Cell membrane</keyword>
<evidence type="ECO:0000256" key="5">
    <source>
        <dbReference type="ARBA" id="ARBA00022692"/>
    </source>
</evidence>
<accession>A0A919GSN0</accession>
<dbReference type="InterPro" id="IPR011577">
    <property type="entry name" value="Cyt_b561_bac/Ni-Hgenase"/>
</dbReference>
<feature type="transmembrane region" description="Helical" evidence="12">
    <location>
        <begin position="69"/>
        <end position="89"/>
    </location>
</feature>
<evidence type="ECO:0000256" key="8">
    <source>
        <dbReference type="ARBA" id="ARBA00022989"/>
    </source>
</evidence>
<name>A0A919GSN0_9ACTN</name>
<protein>
    <recommendedName>
        <fullName evidence="13">Cytochrome b561 bacterial/Ni-hydrogenase domain-containing protein</fullName>
    </recommendedName>
</protein>
<dbReference type="GO" id="GO:0005886">
    <property type="term" value="C:plasma membrane"/>
    <property type="evidence" value="ECO:0007669"/>
    <property type="project" value="UniProtKB-SubCell"/>
</dbReference>
<organism evidence="14 15">
    <name type="scientific">Streptomyces xanthophaeus</name>
    <dbReference type="NCBI Taxonomy" id="67385"/>
    <lineage>
        <taxon>Bacteria</taxon>
        <taxon>Bacillati</taxon>
        <taxon>Actinomycetota</taxon>
        <taxon>Actinomycetes</taxon>
        <taxon>Kitasatosporales</taxon>
        <taxon>Streptomycetaceae</taxon>
        <taxon>Streptomyces</taxon>
    </lineage>
</organism>
<keyword evidence="10 12" id="KW-0472">Membrane</keyword>
<dbReference type="InterPro" id="IPR016174">
    <property type="entry name" value="Di-haem_cyt_TM"/>
</dbReference>
<dbReference type="Pfam" id="PF01292">
    <property type="entry name" value="Ni_hydr_CYTB"/>
    <property type="match status" value="1"/>
</dbReference>
<dbReference type="AlphaFoldDB" id="A0A919GSN0"/>
<dbReference type="PANTHER" id="PTHR30529">
    <property type="entry name" value="CYTOCHROME B561"/>
    <property type="match status" value="1"/>
</dbReference>
<evidence type="ECO:0000256" key="7">
    <source>
        <dbReference type="ARBA" id="ARBA00022982"/>
    </source>
</evidence>
<gene>
    <name evidence="14" type="ORF">Sxan_06290</name>
</gene>
<comment type="similarity">
    <text evidence="11">Belongs to the cytochrome b561 family.</text>
</comment>
<keyword evidence="4" id="KW-0349">Heme</keyword>
<dbReference type="RefSeq" id="WP_051901746.1">
    <property type="nucleotide sequence ID" value="NZ_BNEE01000004.1"/>
</dbReference>
<feature type="domain" description="Cytochrome b561 bacterial/Ni-hydrogenase" evidence="13">
    <location>
        <begin position="2"/>
        <end position="105"/>
    </location>
</feature>
<comment type="caution">
    <text evidence="14">The sequence shown here is derived from an EMBL/GenBank/DDBJ whole genome shotgun (WGS) entry which is preliminary data.</text>
</comment>
<dbReference type="GO" id="GO:0022904">
    <property type="term" value="P:respiratory electron transport chain"/>
    <property type="evidence" value="ECO:0007669"/>
    <property type="project" value="InterPro"/>
</dbReference>
<dbReference type="GO" id="GO:0009055">
    <property type="term" value="F:electron transfer activity"/>
    <property type="evidence" value="ECO:0007669"/>
    <property type="project" value="InterPro"/>
</dbReference>
<evidence type="ECO:0000259" key="13">
    <source>
        <dbReference type="Pfam" id="PF01292"/>
    </source>
</evidence>
<evidence type="ECO:0000313" key="14">
    <source>
        <dbReference type="EMBL" id="GHI83265.1"/>
    </source>
</evidence>
<dbReference type="GO" id="GO:0046872">
    <property type="term" value="F:metal ion binding"/>
    <property type="evidence" value="ECO:0007669"/>
    <property type="project" value="UniProtKB-KW"/>
</dbReference>
<evidence type="ECO:0000256" key="10">
    <source>
        <dbReference type="ARBA" id="ARBA00023136"/>
    </source>
</evidence>
<dbReference type="Proteomes" id="UP000600026">
    <property type="component" value="Unassembled WGS sequence"/>
</dbReference>
<proteinExistence type="inferred from homology"/>
<dbReference type="SUPFAM" id="SSF81342">
    <property type="entry name" value="Transmembrane di-heme cytochromes"/>
    <property type="match status" value="1"/>
</dbReference>
<sequence>MLLGLTVLVPAVFRLAWRRATGLPPWAPCPSPRERRPAHWTEACLYVLLFAMPLTGLWLPVVGDDDAPAPHVAAHLAFSVALAVHLGLVRKHTVVRRDGLLRRML</sequence>
<dbReference type="GO" id="GO:0020037">
    <property type="term" value="F:heme binding"/>
    <property type="evidence" value="ECO:0007669"/>
    <property type="project" value="TreeGrafter"/>
</dbReference>
<dbReference type="EMBL" id="BNEE01000004">
    <property type="protein sequence ID" value="GHI83265.1"/>
    <property type="molecule type" value="Genomic_DNA"/>
</dbReference>
<keyword evidence="7" id="KW-0249">Electron transport</keyword>
<evidence type="ECO:0000256" key="4">
    <source>
        <dbReference type="ARBA" id="ARBA00022617"/>
    </source>
</evidence>
<dbReference type="OrthoDB" id="7280471at2"/>
<keyword evidence="5 12" id="KW-0812">Transmembrane</keyword>
<evidence type="ECO:0000256" key="3">
    <source>
        <dbReference type="ARBA" id="ARBA00022475"/>
    </source>
</evidence>
<evidence type="ECO:0000256" key="11">
    <source>
        <dbReference type="ARBA" id="ARBA00037975"/>
    </source>
</evidence>
<keyword evidence="2" id="KW-0813">Transport</keyword>
<keyword evidence="9" id="KW-0408">Iron</keyword>
<evidence type="ECO:0000256" key="6">
    <source>
        <dbReference type="ARBA" id="ARBA00022723"/>
    </source>
</evidence>
<evidence type="ECO:0000256" key="12">
    <source>
        <dbReference type="SAM" id="Phobius"/>
    </source>
</evidence>
<reference evidence="14" key="1">
    <citation type="submission" date="2020-09" db="EMBL/GenBank/DDBJ databases">
        <title>Whole genome shotgun sequence of Streptomyces xanthophaeus NBRC 12829.</title>
        <authorList>
            <person name="Komaki H."/>
            <person name="Tamura T."/>
        </authorList>
    </citation>
    <scope>NUCLEOTIDE SEQUENCE</scope>
    <source>
        <strain evidence="14">NBRC 12829</strain>
    </source>
</reference>
<dbReference type="InterPro" id="IPR052168">
    <property type="entry name" value="Cytochrome_b561_oxidase"/>
</dbReference>
<evidence type="ECO:0000313" key="15">
    <source>
        <dbReference type="Proteomes" id="UP000600026"/>
    </source>
</evidence>
<dbReference type="PANTHER" id="PTHR30529:SF7">
    <property type="entry name" value="CYTOCHROME B561 BACTERIAL_NI-HYDROGENASE DOMAIN-CONTAINING PROTEIN"/>
    <property type="match status" value="1"/>
</dbReference>
<keyword evidence="8 12" id="KW-1133">Transmembrane helix</keyword>
<keyword evidence="15" id="KW-1185">Reference proteome</keyword>
<evidence type="ECO:0000256" key="9">
    <source>
        <dbReference type="ARBA" id="ARBA00023004"/>
    </source>
</evidence>
<evidence type="ECO:0000256" key="2">
    <source>
        <dbReference type="ARBA" id="ARBA00022448"/>
    </source>
</evidence>
<keyword evidence="6" id="KW-0479">Metal-binding</keyword>